<evidence type="ECO:0008006" key="3">
    <source>
        <dbReference type="Google" id="ProtNLM"/>
    </source>
</evidence>
<sequence>MMEARSSATRQAEPKISVIGIGADEQFAIAREACTGALQWLGTYACVAGIADVNIDNGCILLLDGDTASPDTIDVLDQNAELRRGALPILQTSRADVRLVVSAMKRGVVDVLSKPYTPARLTGAVLDARTRFRGLAPSPTGPGRPTRGRL</sequence>
<dbReference type="SUPFAM" id="SSF52172">
    <property type="entry name" value="CheY-like"/>
    <property type="match status" value="1"/>
</dbReference>
<name>A0A9X7UH71_SPHYA</name>
<dbReference type="InterPro" id="IPR011006">
    <property type="entry name" value="CheY-like_superfamily"/>
</dbReference>
<accession>A0A9X7UH71</accession>
<evidence type="ECO:0000313" key="2">
    <source>
        <dbReference type="Proteomes" id="UP000515377"/>
    </source>
</evidence>
<dbReference type="Proteomes" id="UP000515377">
    <property type="component" value="Chromosome"/>
</dbReference>
<dbReference type="AlphaFoldDB" id="A0A9X7UH71"/>
<gene>
    <name evidence="1" type="ORF">H3V42_15215</name>
</gene>
<dbReference type="Gene3D" id="3.40.50.2300">
    <property type="match status" value="1"/>
</dbReference>
<proteinExistence type="predicted"/>
<protein>
    <recommendedName>
        <fullName evidence="3">Response regulator</fullName>
    </recommendedName>
</protein>
<reference evidence="1 2" key="1">
    <citation type="submission" date="2020-07" db="EMBL/GenBank/DDBJ databases">
        <title>Whole genome sequence of Sphingobium yanoikuyae A3.</title>
        <authorList>
            <person name="Han S.-S."/>
        </authorList>
    </citation>
    <scope>NUCLEOTIDE SEQUENCE [LARGE SCALE GENOMIC DNA]</scope>
    <source>
        <strain evidence="1 2">A3</strain>
    </source>
</reference>
<evidence type="ECO:0000313" key="1">
    <source>
        <dbReference type="EMBL" id="QNG48739.1"/>
    </source>
</evidence>
<organism evidence="1 2">
    <name type="scientific">Sphingobium yanoikuyae</name>
    <name type="common">Sphingomonas yanoikuyae</name>
    <dbReference type="NCBI Taxonomy" id="13690"/>
    <lineage>
        <taxon>Bacteria</taxon>
        <taxon>Pseudomonadati</taxon>
        <taxon>Pseudomonadota</taxon>
        <taxon>Alphaproteobacteria</taxon>
        <taxon>Sphingomonadales</taxon>
        <taxon>Sphingomonadaceae</taxon>
        <taxon>Sphingobium</taxon>
    </lineage>
</organism>
<dbReference type="EMBL" id="CP060122">
    <property type="protein sequence ID" value="QNG48739.1"/>
    <property type="molecule type" value="Genomic_DNA"/>
</dbReference>